<feature type="chain" id="PRO_5038733439" evidence="1">
    <location>
        <begin position="27"/>
        <end position="154"/>
    </location>
</feature>
<dbReference type="Proteomes" id="UP000327030">
    <property type="component" value="Chromosome 1"/>
</dbReference>
<evidence type="ECO:0000313" key="2">
    <source>
        <dbReference type="EMBL" id="QFJ56039.1"/>
    </source>
</evidence>
<dbReference type="OrthoDB" id="2053292at2"/>
<dbReference type="EMBL" id="CP043028">
    <property type="protein sequence ID" value="QFJ56039.1"/>
    <property type="molecule type" value="Genomic_DNA"/>
</dbReference>
<dbReference type="KEGG" id="pxv:FXF36_14690"/>
<dbReference type="PROSITE" id="PS51257">
    <property type="entry name" value="PROKAR_LIPOPROTEIN"/>
    <property type="match status" value="1"/>
</dbReference>
<name>A0A5P6VVJ2_PSEXY</name>
<keyword evidence="1" id="KW-0732">Signal</keyword>
<evidence type="ECO:0000313" key="3">
    <source>
        <dbReference type="Proteomes" id="UP000327030"/>
    </source>
</evidence>
<feature type="signal peptide" evidence="1">
    <location>
        <begin position="1"/>
        <end position="26"/>
    </location>
</feature>
<dbReference type="RefSeq" id="WP_151625373.1">
    <property type="nucleotide sequence ID" value="NZ_CP043028.1"/>
</dbReference>
<protein>
    <submittedName>
        <fullName evidence="2">Uncharacterized protein</fullName>
    </submittedName>
</protein>
<proteinExistence type="predicted"/>
<gene>
    <name evidence="2" type="ORF">FXF36_14690</name>
</gene>
<organism evidence="2 3">
    <name type="scientific">Pseudobutyrivibrio xylanivorans</name>
    <dbReference type="NCBI Taxonomy" id="185007"/>
    <lineage>
        <taxon>Bacteria</taxon>
        <taxon>Bacillati</taxon>
        <taxon>Bacillota</taxon>
        <taxon>Clostridia</taxon>
        <taxon>Lachnospirales</taxon>
        <taxon>Lachnospiraceae</taxon>
        <taxon>Pseudobutyrivibrio</taxon>
    </lineage>
</organism>
<reference evidence="3" key="1">
    <citation type="submission" date="2019-08" db="EMBL/GenBank/DDBJ databases">
        <title>Complete Genome Sequence of the Polysaccharide-Degrading Rumen Bacterium Pseudobutyrivibrio xylanivorans MA3014.</title>
        <authorList>
            <person name="Palevich N."/>
            <person name="Maclean P.H."/>
            <person name="Kelly W.J."/>
            <person name="Leahy S.C."/>
            <person name="Rakonjac J."/>
            <person name="Attwood G.T."/>
        </authorList>
    </citation>
    <scope>NUCLEOTIDE SEQUENCE [LARGE SCALE GENOMIC DNA]</scope>
    <source>
        <strain evidence="3">MA3014</strain>
    </source>
</reference>
<dbReference type="AlphaFoldDB" id="A0A5P6VVJ2"/>
<evidence type="ECO:0000256" key="1">
    <source>
        <dbReference type="SAM" id="SignalP"/>
    </source>
</evidence>
<accession>A0A5P6VVJ2</accession>
<sequence>MVKINVELRKMFAACFIVLSTIVVMSGCGAESTKAEGNKAFIDVSADGRIVTANFDGTNAGTAGASGITINENEYLIIDRALSEGVVHVKLIPGGDDIDWDITNDVPATIDYIFDEAGIVEYESIAPGNYMVKVEVEENATGTVAFSVMDDTAD</sequence>